<reference evidence="5" key="1">
    <citation type="submission" date="2023-06" db="EMBL/GenBank/DDBJ databases">
        <title>Genome-scale phylogeny and comparative genomics of the fungal order Sordariales.</title>
        <authorList>
            <consortium name="Lawrence Berkeley National Laboratory"/>
            <person name="Hensen N."/>
            <person name="Bonometti L."/>
            <person name="Westerberg I."/>
            <person name="Brannstrom I.O."/>
            <person name="Guillou S."/>
            <person name="Cros-Aarteil S."/>
            <person name="Calhoun S."/>
            <person name="Haridas S."/>
            <person name="Kuo A."/>
            <person name="Mondo S."/>
            <person name="Pangilinan J."/>
            <person name="Riley R."/>
            <person name="LaButti K."/>
            <person name="Andreopoulos B."/>
            <person name="Lipzen A."/>
            <person name="Chen C."/>
            <person name="Yanf M."/>
            <person name="Daum C."/>
            <person name="Ng V."/>
            <person name="Clum A."/>
            <person name="Steindorff A."/>
            <person name="Ohm R."/>
            <person name="Martin F."/>
            <person name="Silar P."/>
            <person name="Natvig D."/>
            <person name="Lalanne C."/>
            <person name="Gautier V."/>
            <person name="Ament-velasquez S.L."/>
            <person name="Kruys A."/>
            <person name="Hutchinson M.I."/>
            <person name="Powell A.J."/>
            <person name="Barry K."/>
            <person name="Miller A.N."/>
            <person name="Grigoriev I.V."/>
            <person name="Debuchy R."/>
            <person name="Gladieux P."/>
            <person name="Thoren M.H."/>
            <person name="Johannesson H."/>
        </authorList>
    </citation>
    <scope>NUCLEOTIDE SEQUENCE</scope>
    <source>
        <strain evidence="5">SMH3187-1</strain>
    </source>
</reference>
<accession>A0AA40K2X8</accession>
<evidence type="ECO:0000256" key="3">
    <source>
        <dbReference type="ARBA" id="ARBA00022833"/>
    </source>
</evidence>
<dbReference type="Pfam" id="PF13695">
    <property type="entry name" value="Zn_ribbon_3CxxC"/>
    <property type="match status" value="1"/>
</dbReference>
<keyword evidence="6" id="KW-1185">Reference proteome</keyword>
<sequence length="113" mass="12767">MGHFVCRNDTCPRPGWGSKVVAIHIREYHNSGYNVVVYGQRCNKCNRFGDLTLHEASYVDRVSYRVMKWTGVPMPRRGHGGVKSKAPHEEDLCEGCKRGHCPWSNSNNAGFSD</sequence>
<gene>
    <name evidence="5" type="ORF">B0T18DRAFT_372055</name>
</gene>
<keyword evidence="2" id="KW-0863">Zinc-finger</keyword>
<organism evidence="5 6">
    <name type="scientific">Schizothecium vesticola</name>
    <dbReference type="NCBI Taxonomy" id="314040"/>
    <lineage>
        <taxon>Eukaryota</taxon>
        <taxon>Fungi</taxon>
        <taxon>Dikarya</taxon>
        <taxon>Ascomycota</taxon>
        <taxon>Pezizomycotina</taxon>
        <taxon>Sordariomycetes</taxon>
        <taxon>Sordariomycetidae</taxon>
        <taxon>Sordariales</taxon>
        <taxon>Schizotheciaceae</taxon>
        <taxon>Schizothecium</taxon>
    </lineage>
</organism>
<evidence type="ECO:0000313" key="6">
    <source>
        <dbReference type="Proteomes" id="UP001172155"/>
    </source>
</evidence>
<evidence type="ECO:0000259" key="4">
    <source>
        <dbReference type="SMART" id="SM01328"/>
    </source>
</evidence>
<dbReference type="EMBL" id="JAUKUD010000005">
    <property type="protein sequence ID" value="KAK0743880.1"/>
    <property type="molecule type" value="Genomic_DNA"/>
</dbReference>
<dbReference type="InterPro" id="IPR027377">
    <property type="entry name" value="ZAR1/RTP1-5-like_Znf-3CxxC"/>
</dbReference>
<protein>
    <submittedName>
        <fullName evidence="5">Zinc-binding domain-containing protein</fullName>
    </submittedName>
</protein>
<proteinExistence type="predicted"/>
<feature type="domain" description="3CxxC-type" evidence="4">
    <location>
        <begin position="1"/>
        <end position="99"/>
    </location>
</feature>
<evidence type="ECO:0000256" key="1">
    <source>
        <dbReference type="ARBA" id="ARBA00022723"/>
    </source>
</evidence>
<evidence type="ECO:0000313" key="5">
    <source>
        <dbReference type="EMBL" id="KAK0743880.1"/>
    </source>
</evidence>
<keyword evidence="3" id="KW-0862">Zinc</keyword>
<dbReference type="AlphaFoldDB" id="A0AA40K2X8"/>
<name>A0AA40K2X8_9PEZI</name>
<dbReference type="GO" id="GO:0008270">
    <property type="term" value="F:zinc ion binding"/>
    <property type="evidence" value="ECO:0007669"/>
    <property type="project" value="UniProtKB-KW"/>
</dbReference>
<keyword evidence="1" id="KW-0479">Metal-binding</keyword>
<evidence type="ECO:0000256" key="2">
    <source>
        <dbReference type="ARBA" id="ARBA00022771"/>
    </source>
</evidence>
<dbReference type="SMART" id="SM01328">
    <property type="entry name" value="zf-3CxxC"/>
    <property type="match status" value="1"/>
</dbReference>
<dbReference type="Proteomes" id="UP001172155">
    <property type="component" value="Unassembled WGS sequence"/>
</dbReference>
<comment type="caution">
    <text evidence="5">The sequence shown here is derived from an EMBL/GenBank/DDBJ whole genome shotgun (WGS) entry which is preliminary data.</text>
</comment>